<accession>A0ABN1DKG7</accession>
<comment type="caution">
    <text evidence="1">The sequence shown here is derived from an EMBL/GenBank/DDBJ whole genome shotgun (WGS) entry which is preliminary data.</text>
</comment>
<dbReference type="EMBL" id="BAAAEO010000002">
    <property type="protein sequence ID" value="GAA0544886.1"/>
    <property type="molecule type" value="Genomic_DNA"/>
</dbReference>
<protein>
    <submittedName>
        <fullName evidence="1">Uncharacterized protein</fullName>
    </submittedName>
</protein>
<evidence type="ECO:0000313" key="1">
    <source>
        <dbReference type="EMBL" id="GAA0544886.1"/>
    </source>
</evidence>
<proteinExistence type="predicted"/>
<evidence type="ECO:0000313" key="2">
    <source>
        <dbReference type="Proteomes" id="UP001501169"/>
    </source>
</evidence>
<organism evidence="1 2">
    <name type="scientific">Rheinheimera aquimaris</name>
    <dbReference type="NCBI Taxonomy" id="412437"/>
    <lineage>
        <taxon>Bacteria</taxon>
        <taxon>Pseudomonadati</taxon>
        <taxon>Pseudomonadota</taxon>
        <taxon>Gammaproteobacteria</taxon>
        <taxon>Chromatiales</taxon>
        <taxon>Chromatiaceae</taxon>
        <taxon>Rheinheimera</taxon>
    </lineage>
</organism>
<reference evidence="1 2" key="1">
    <citation type="journal article" date="2019" name="Int. J. Syst. Evol. Microbiol.">
        <title>The Global Catalogue of Microorganisms (GCM) 10K type strain sequencing project: providing services to taxonomists for standard genome sequencing and annotation.</title>
        <authorList>
            <consortium name="The Broad Institute Genomics Platform"/>
            <consortium name="The Broad Institute Genome Sequencing Center for Infectious Disease"/>
            <person name="Wu L."/>
            <person name="Ma J."/>
        </authorList>
    </citation>
    <scope>NUCLEOTIDE SEQUENCE [LARGE SCALE GENOMIC DNA]</scope>
    <source>
        <strain evidence="1 2">JCM 14331</strain>
    </source>
</reference>
<name>A0ABN1DKG7_9GAMM</name>
<gene>
    <name evidence="1" type="ORF">GCM10009098_10520</name>
</gene>
<keyword evidence="2" id="KW-1185">Reference proteome</keyword>
<dbReference type="RefSeq" id="WP_134053394.1">
    <property type="nucleotide sequence ID" value="NZ_BAAAEO010000002.1"/>
</dbReference>
<sequence>MKKLAIVVFILAVSFMCYQRYWVPVYITLDSEHRQAHQDDNILYFWTGKRHKGFFQVGKQYCLQSGQQTVQLALFSITYASLKPGSMKLGFRLPDNKEITAVADEYQVTDIALSGTL</sequence>
<dbReference type="Proteomes" id="UP001501169">
    <property type="component" value="Unassembled WGS sequence"/>
</dbReference>